<gene>
    <name evidence="1" type="ORF">B0H16DRAFT_1514570</name>
</gene>
<evidence type="ECO:0000313" key="1">
    <source>
        <dbReference type="EMBL" id="KAJ7771742.1"/>
    </source>
</evidence>
<evidence type="ECO:0000313" key="2">
    <source>
        <dbReference type="Proteomes" id="UP001215598"/>
    </source>
</evidence>
<name>A0AAD7NR58_9AGAR</name>
<organism evidence="1 2">
    <name type="scientific">Mycena metata</name>
    <dbReference type="NCBI Taxonomy" id="1033252"/>
    <lineage>
        <taxon>Eukaryota</taxon>
        <taxon>Fungi</taxon>
        <taxon>Dikarya</taxon>
        <taxon>Basidiomycota</taxon>
        <taxon>Agaricomycotina</taxon>
        <taxon>Agaricomycetes</taxon>
        <taxon>Agaricomycetidae</taxon>
        <taxon>Agaricales</taxon>
        <taxon>Marasmiineae</taxon>
        <taxon>Mycenaceae</taxon>
        <taxon>Mycena</taxon>
    </lineage>
</organism>
<dbReference type="EMBL" id="JARKIB010000015">
    <property type="protein sequence ID" value="KAJ7771742.1"/>
    <property type="molecule type" value="Genomic_DNA"/>
</dbReference>
<comment type="caution">
    <text evidence="1">The sequence shown here is derived from an EMBL/GenBank/DDBJ whole genome shotgun (WGS) entry which is preliminary data.</text>
</comment>
<keyword evidence="2" id="KW-1185">Reference proteome</keyword>
<reference evidence="1" key="1">
    <citation type="submission" date="2023-03" db="EMBL/GenBank/DDBJ databases">
        <title>Massive genome expansion in bonnet fungi (Mycena s.s.) driven by repeated elements and novel gene families across ecological guilds.</title>
        <authorList>
            <consortium name="Lawrence Berkeley National Laboratory"/>
            <person name="Harder C.B."/>
            <person name="Miyauchi S."/>
            <person name="Viragh M."/>
            <person name="Kuo A."/>
            <person name="Thoen E."/>
            <person name="Andreopoulos B."/>
            <person name="Lu D."/>
            <person name="Skrede I."/>
            <person name="Drula E."/>
            <person name="Henrissat B."/>
            <person name="Morin E."/>
            <person name="Kohler A."/>
            <person name="Barry K."/>
            <person name="LaButti K."/>
            <person name="Morin E."/>
            <person name="Salamov A."/>
            <person name="Lipzen A."/>
            <person name="Mereny Z."/>
            <person name="Hegedus B."/>
            <person name="Baldrian P."/>
            <person name="Stursova M."/>
            <person name="Weitz H."/>
            <person name="Taylor A."/>
            <person name="Grigoriev I.V."/>
            <person name="Nagy L.G."/>
            <person name="Martin F."/>
            <person name="Kauserud H."/>
        </authorList>
    </citation>
    <scope>NUCLEOTIDE SEQUENCE</scope>
    <source>
        <strain evidence="1">CBHHK182m</strain>
    </source>
</reference>
<dbReference type="Proteomes" id="UP001215598">
    <property type="component" value="Unassembled WGS sequence"/>
</dbReference>
<protein>
    <submittedName>
        <fullName evidence="1">Uncharacterized protein</fullName>
    </submittedName>
</protein>
<dbReference type="AlphaFoldDB" id="A0AAD7NR58"/>
<accession>A0AAD7NR58</accession>
<proteinExistence type="predicted"/>
<sequence length="71" mass="8105">MSPYLVLIASLIRMNTASQDHMNSTRRYTSSFQACYYSGKKQAQEASGPFTIDLHLFIKKPIAIQRYSTPM</sequence>